<organism evidence="3 4">
    <name type="scientific">Marseilla massiliensis</name>
    <dbReference type="NCBI Taxonomy" id="1841864"/>
    <lineage>
        <taxon>Bacteria</taxon>
        <taxon>Pseudomonadati</taxon>
        <taxon>Bacteroidota</taxon>
        <taxon>Bacteroidia</taxon>
        <taxon>Bacteroidales</taxon>
        <taxon>Prevotellaceae</taxon>
        <taxon>Marseilla</taxon>
    </lineage>
</organism>
<dbReference type="Gene3D" id="2.60.450.10">
    <property type="entry name" value="Lipopolysaccharide (LPS) transport protein A like domain"/>
    <property type="match status" value="3"/>
</dbReference>
<feature type="compositionally biased region" description="Low complexity" evidence="1">
    <location>
        <begin position="635"/>
        <end position="644"/>
    </location>
</feature>
<dbReference type="Proteomes" id="UP000764045">
    <property type="component" value="Unassembled WGS sequence"/>
</dbReference>
<name>A0A939B0F7_9BACT</name>
<comment type="caution">
    <text evidence="3">The sequence shown here is derived from an EMBL/GenBank/DDBJ whole genome shotgun (WGS) entry which is preliminary data.</text>
</comment>
<evidence type="ECO:0000313" key="3">
    <source>
        <dbReference type="EMBL" id="MBM6660563.1"/>
    </source>
</evidence>
<feature type="region of interest" description="Disordered" evidence="1">
    <location>
        <begin position="548"/>
        <end position="657"/>
    </location>
</feature>
<dbReference type="InterPro" id="IPR005653">
    <property type="entry name" value="OstA-like_N"/>
</dbReference>
<gene>
    <name evidence="3" type="ORF">H6B30_02140</name>
</gene>
<feature type="domain" description="Organic solvent tolerance-like N-terminal" evidence="2">
    <location>
        <begin position="48"/>
        <end position="204"/>
    </location>
</feature>
<protein>
    <recommendedName>
        <fullName evidence="2">Organic solvent tolerance-like N-terminal domain-containing protein</fullName>
    </recommendedName>
</protein>
<evidence type="ECO:0000256" key="1">
    <source>
        <dbReference type="SAM" id="MobiDB-lite"/>
    </source>
</evidence>
<dbReference type="Pfam" id="PF13100">
    <property type="entry name" value="OstA_2"/>
    <property type="match status" value="1"/>
</dbReference>
<keyword evidence="4" id="KW-1185">Reference proteome</keyword>
<evidence type="ECO:0000259" key="2">
    <source>
        <dbReference type="Pfam" id="PF13100"/>
    </source>
</evidence>
<reference evidence="3 4" key="1">
    <citation type="journal article" date="2021" name="Sci. Rep.">
        <title>The distribution of antibiotic resistance genes in chicken gut microbiota commensals.</title>
        <authorList>
            <person name="Juricova H."/>
            <person name="Matiasovicova J."/>
            <person name="Kubasova T."/>
            <person name="Cejkova D."/>
            <person name="Rychlik I."/>
        </authorList>
    </citation>
    <scope>NUCLEOTIDE SEQUENCE [LARGE SCALE GENOMIC DNA]</scope>
    <source>
        <strain evidence="3 4">An819</strain>
    </source>
</reference>
<proteinExistence type="predicted"/>
<dbReference type="AlphaFoldDB" id="A0A939B0F7"/>
<dbReference type="EMBL" id="JACJJL010000002">
    <property type="protein sequence ID" value="MBM6660563.1"/>
    <property type="molecule type" value="Genomic_DNA"/>
</dbReference>
<accession>A0A939B0F7</accession>
<sequence>MTRKPFPAKLFSGHRTTIALVLCLFGLCVARSMLPVKQRAARGAADDNRVYLIHADVLHYDRYKNPDAQILNGHVAFRHQGATLYCDSAHFYEMSNSFEAFGHVKMYQGDTLSLFSDYAFYDGNEQMAMARYNVVLKHRKSTLYTDSLNFDRLYNVGYFFEGGKLVDKDSELTSDWGEYYTETKQAVFNYDVQLRNKKFFLTSDTLYYDTGTSVAHAVGPSNITSGASHIYTEDGYYNTNLDRARLFGRSVMSDKGKWMTGDSVYYDSKQGTSEAFDNVVYVDSLNKNMMTCDYYWYNENTGYGMATKRAVAIDYSQKDSLYMHADTFKIYTYNIDTDSAYRKIHAYNKVRAYRIDVQAVCDSLVYNSKDSCLTMYRDPIVWNQSQQLLGEVIKVYMKDSTINRAHVIGQALSVEQLPDSTNYNQVSSDEMFAFFRNGEIYEADANDNVLIVYYPVDDSDSSLIGLNYTETTQLKVFLENRKMKKVWMPKAEGTLYPMSQIPPAKRFLPSYAWFDYVRPLNKDDIFNWRGKKAGTELKVVARKEAPLQHLSGKPSASDSIPVDRPKSPLAAPPVPRRSGADTLKAPALPADSAGLAAPADSAAAAVAPAAVTQPAQAEAAGADGGEGNREGDKAGGTAAGAAATRPEDGAGAGEGGA</sequence>
<evidence type="ECO:0000313" key="4">
    <source>
        <dbReference type="Proteomes" id="UP000764045"/>
    </source>
</evidence>
<feature type="compositionally biased region" description="Low complexity" evidence="1">
    <location>
        <begin position="585"/>
        <end position="621"/>
    </location>
</feature>